<organism evidence="1 2">
    <name type="scientific">Nonomuraea ferruginea</name>
    <dbReference type="NCBI Taxonomy" id="46174"/>
    <lineage>
        <taxon>Bacteria</taxon>
        <taxon>Bacillati</taxon>
        <taxon>Actinomycetota</taxon>
        <taxon>Actinomycetes</taxon>
        <taxon>Streptosporangiales</taxon>
        <taxon>Streptosporangiaceae</taxon>
        <taxon>Nonomuraea</taxon>
    </lineage>
</organism>
<keyword evidence="2" id="KW-1185">Reference proteome</keyword>
<sequence length="227" mass="24549">MLTPTDPHAYAAAIAPVIDAVHVNLHAATRRPDALGLLNDLRFTLPLRTLTRRDLAAVHRYGDDREESIREHVRRGELADDDGTLRLTERGLGLVHGLYETHAAVAGRIWRDHDVETLAALAGRVLGKAMAEPGDALAVMAPPYEPEGAPAGLLLFNRLAALRYARADAHAAAWQAAGLTAAEVVALEPGPLRERIEAGTNRRAAVPYEAFSEPERETLYTGLLALV</sequence>
<comment type="caution">
    <text evidence="1">The sequence shown here is derived from an EMBL/GenBank/DDBJ whole genome shotgun (WGS) entry which is preliminary data.</text>
</comment>
<accession>A0ABT4TBQ3</accession>
<gene>
    <name evidence="1" type="ORF">OUY24_40570</name>
</gene>
<protein>
    <submittedName>
        <fullName evidence="1">Uncharacterized protein</fullName>
    </submittedName>
</protein>
<evidence type="ECO:0000313" key="2">
    <source>
        <dbReference type="Proteomes" id="UP001212498"/>
    </source>
</evidence>
<name>A0ABT4TBQ3_9ACTN</name>
<reference evidence="1 2" key="1">
    <citation type="submission" date="2022-11" db="EMBL/GenBank/DDBJ databases">
        <title>Nonomuraea corallina sp. nov., a new species of the genus Nonomuraea isolated from sea side sediment in Thai sea.</title>
        <authorList>
            <person name="Ngamcharungchit C."/>
            <person name="Matsumoto A."/>
            <person name="Suriyachadkun C."/>
            <person name="Panbangred W."/>
            <person name="Inahashi Y."/>
            <person name="Intra B."/>
        </authorList>
    </citation>
    <scope>NUCLEOTIDE SEQUENCE [LARGE SCALE GENOMIC DNA]</scope>
    <source>
        <strain evidence="1 2">DSM 43553</strain>
    </source>
</reference>
<dbReference type="RefSeq" id="WP_271280073.1">
    <property type="nucleotide sequence ID" value="NZ_BAABFD010000012.1"/>
</dbReference>
<evidence type="ECO:0000313" key="1">
    <source>
        <dbReference type="EMBL" id="MDA0646958.1"/>
    </source>
</evidence>
<dbReference type="EMBL" id="JAPNUD010000241">
    <property type="protein sequence ID" value="MDA0646958.1"/>
    <property type="molecule type" value="Genomic_DNA"/>
</dbReference>
<dbReference type="Proteomes" id="UP001212498">
    <property type="component" value="Unassembled WGS sequence"/>
</dbReference>
<proteinExistence type="predicted"/>